<dbReference type="PROSITE" id="PS00280">
    <property type="entry name" value="BPTI_KUNITZ_1"/>
    <property type="match status" value="1"/>
</dbReference>
<dbReference type="EMBL" id="OU015566">
    <property type="protein sequence ID" value="CAG5104050.1"/>
    <property type="molecule type" value="Genomic_DNA"/>
</dbReference>
<dbReference type="PRINTS" id="PR00759">
    <property type="entry name" value="BASICPTASE"/>
</dbReference>
<dbReference type="Pfam" id="PF00014">
    <property type="entry name" value="Kunitz_BPTI"/>
    <property type="match status" value="1"/>
</dbReference>
<gene>
    <name evidence="5" type="ORF">OKIOD_LOCUS9833</name>
</gene>
<proteinExistence type="predicted"/>
<evidence type="ECO:0000256" key="1">
    <source>
        <dbReference type="ARBA" id="ARBA00022690"/>
    </source>
</evidence>
<organism evidence="5 6">
    <name type="scientific">Oikopleura dioica</name>
    <name type="common">Tunicate</name>
    <dbReference type="NCBI Taxonomy" id="34765"/>
    <lineage>
        <taxon>Eukaryota</taxon>
        <taxon>Metazoa</taxon>
        <taxon>Chordata</taxon>
        <taxon>Tunicata</taxon>
        <taxon>Appendicularia</taxon>
        <taxon>Copelata</taxon>
        <taxon>Oikopleuridae</taxon>
        <taxon>Oikopleura</taxon>
    </lineage>
</organism>
<dbReference type="CDD" id="cd00109">
    <property type="entry name" value="Kunitz-type"/>
    <property type="match status" value="1"/>
</dbReference>
<name>A0ABN7SS01_OIKDI</name>
<dbReference type="SUPFAM" id="SSF57362">
    <property type="entry name" value="BPTI-like"/>
    <property type="match status" value="1"/>
</dbReference>
<evidence type="ECO:0000259" key="4">
    <source>
        <dbReference type="PROSITE" id="PS50279"/>
    </source>
</evidence>
<dbReference type="SMART" id="SM00131">
    <property type="entry name" value="KU"/>
    <property type="match status" value="1"/>
</dbReference>
<feature type="domain" description="BPTI/Kunitz inhibitor" evidence="4">
    <location>
        <begin position="57"/>
        <end position="107"/>
    </location>
</feature>
<protein>
    <submittedName>
        <fullName evidence="5">Oidioi.mRNA.OKI2018_I69.chr1.g1068.t1.cds</fullName>
    </submittedName>
</protein>
<dbReference type="Proteomes" id="UP001158576">
    <property type="component" value="Chromosome 1"/>
</dbReference>
<reference evidence="5 6" key="1">
    <citation type="submission" date="2021-04" db="EMBL/GenBank/DDBJ databases">
        <authorList>
            <person name="Bliznina A."/>
        </authorList>
    </citation>
    <scope>NUCLEOTIDE SEQUENCE [LARGE SCALE GENOMIC DNA]</scope>
</reference>
<evidence type="ECO:0000256" key="3">
    <source>
        <dbReference type="ARBA" id="ARBA00023157"/>
    </source>
</evidence>
<accession>A0ABN7SS01</accession>
<dbReference type="InterPro" id="IPR020901">
    <property type="entry name" value="Prtase_inh_Kunz-CS"/>
</dbReference>
<dbReference type="PANTHER" id="PTHR10083">
    <property type="entry name" value="KUNITZ-TYPE PROTEASE INHIBITOR-RELATED"/>
    <property type="match status" value="1"/>
</dbReference>
<keyword evidence="1" id="KW-0646">Protease inhibitor</keyword>
<dbReference type="PANTHER" id="PTHR10083:SF328">
    <property type="entry name" value="TISSUE FACTOR PATHWAY INHIBITOR"/>
    <property type="match status" value="1"/>
</dbReference>
<dbReference type="InterPro" id="IPR036880">
    <property type="entry name" value="Kunitz_BPTI_sf"/>
</dbReference>
<sequence length="185" mass="20976">MKISSFFFSSIFAFDARAKLREIARDFDLEECKDQFSAGDLEKAGCRYFGKFIEFGCLEDIVRGPCAANHQRWAFDANSRMCKQFRFGGCAGTNNNFQREDECERKCKPDWDIISSAGIISSDLAEEMKKVITQRSAQIVSKMVEPTFGRNEFEVEMGAKKTQPKGCDSPGMNVYIRNILCGNIH</sequence>
<evidence type="ECO:0000256" key="2">
    <source>
        <dbReference type="ARBA" id="ARBA00022900"/>
    </source>
</evidence>
<keyword evidence="3" id="KW-1015">Disulfide bond</keyword>
<evidence type="ECO:0000313" key="6">
    <source>
        <dbReference type="Proteomes" id="UP001158576"/>
    </source>
</evidence>
<keyword evidence="2" id="KW-0722">Serine protease inhibitor</keyword>
<evidence type="ECO:0000313" key="5">
    <source>
        <dbReference type="EMBL" id="CAG5104050.1"/>
    </source>
</evidence>
<keyword evidence="6" id="KW-1185">Reference proteome</keyword>
<dbReference type="Gene3D" id="4.10.410.10">
    <property type="entry name" value="Pancreatic trypsin inhibitor Kunitz domain"/>
    <property type="match status" value="1"/>
</dbReference>
<dbReference type="InterPro" id="IPR050098">
    <property type="entry name" value="TFPI/VKTCI-like"/>
</dbReference>
<dbReference type="PROSITE" id="PS50279">
    <property type="entry name" value="BPTI_KUNITZ_2"/>
    <property type="match status" value="1"/>
</dbReference>
<dbReference type="InterPro" id="IPR002223">
    <property type="entry name" value="Kunitz_BPTI"/>
</dbReference>